<evidence type="ECO:0000256" key="3">
    <source>
        <dbReference type="ARBA" id="ARBA00022989"/>
    </source>
</evidence>
<feature type="transmembrane region" description="Helical" evidence="5">
    <location>
        <begin position="99"/>
        <end position="119"/>
    </location>
</feature>
<evidence type="ECO:0000256" key="5">
    <source>
        <dbReference type="SAM" id="Phobius"/>
    </source>
</evidence>
<evidence type="ECO:0000256" key="4">
    <source>
        <dbReference type="ARBA" id="ARBA00023136"/>
    </source>
</evidence>
<protein>
    <submittedName>
        <fullName evidence="7">O-antigen ligase family protein</fullName>
    </submittedName>
</protein>
<evidence type="ECO:0000313" key="7">
    <source>
        <dbReference type="EMBL" id="HIY73229.1"/>
    </source>
</evidence>
<feature type="transmembrane region" description="Helical" evidence="5">
    <location>
        <begin position="48"/>
        <end position="63"/>
    </location>
</feature>
<keyword evidence="3 5" id="KW-1133">Transmembrane helix</keyword>
<dbReference type="PANTHER" id="PTHR37422">
    <property type="entry name" value="TEICHURONIC ACID BIOSYNTHESIS PROTEIN TUAE"/>
    <property type="match status" value="1"/>
</dbReference>
<feature type="transmembrane region" description="Helical" evidence="5">
    <location>
        <begin position="21"/>
        <end position="42"/>
    </location>
</feature>
<sequence>MASQKKKSVPPKPGNVFGGVNGPWSAAVLIPVYFLILCLSSASTSKGVAAAAALCAAAALAFGRKRVAGRLSAPFLAMALWVAMNGISTLYAISGKFALQAFVAVLTSFSCVIVLLALANGRRDRLGRGFATVLEGTAALAGLVSIDLFSTRLLSTPVLSLLGLFTQDYAVLNPVEAGVRMNSLFTNPNVFSGCMGIGVFLSLGLALTSRRKGGRRFHLACLYLNALSFFLAFSMGASAAIAAGFLAYLLLERRRSRGAVLVLMSETLVLVAAAGFLVSATSLTEWSGFQPIPLACAAIGAALLCAADQHLGQRLGRALEAHDRVVPVLMAAALLSLTALGAAAMTLTGPAALEGGETLRRAARPQPGTYVLSVAADGAVNVTLESQNMEDAMMHTGAIIYSGPADGAVVEVPEDSVAVYASISSDAPVTLESMALEGEGGATAFPLGYILLPEFMANRLQGLWANENAIQRLVFFQDGLKLFRRSPVFGLGMGAFENGVCSVQSFYYETKYAHNHYIESLVETGVVGLLLFVGMLAAALAAVVRTRRGPEEEAAPLTAALGGALIFMAGHGAVEVVFSSHVYLPMALGVLGLTALCCGRTMPLPAAKEGVRKGIVWSMAALLLGYTVLLGGNMVAGSMARRERTFPSMERAIALDRFEWADYALSYVIGSMQMDPATEEISSKAAAYAERLQEVDSNTIPLYLAQYYFETGDPGRAFEMLDKYTDYVASDPEAWRQSFQLVMQYGQYDPACREPAAALYQKMLAWNESHMGALTLPESTMSWLARLGAL</sequence>
<proteinExistence type="predicted"/>
<dbReference type="InterPro" id="IPR007016">
    <property type="entry name" value="O-antigen_ligase-rel_domated"/>
</dbReference>
<dbReference type="GO" id="GO:0016020">
    <property type="term" value="C:membrane"/>
    <property type="evidence" value="ECO:0007669"/>
    <property type="project" value="UniProtKB-SubCell"/>
</dbReference>
<keyword evidence="7" id="KW-0436">Ligase</keyword>
<dbReference type="EMBL" id="DXCX01000047">
    <property type="protein sequence ID" value="HIY73229.1"/>
    <property type="molecule type" value="Genomic_DNA"/>
</dbReference>
<dbReference type="Pfam" id="PF04932">
    <property type="entry name" value="Wzy_C"/>
    <property type="match status" value="1"/>
</dbReference>
<dbReference type="InterPro" id="IPR011990">
    <property type="entry name" value="TPR-like_helical_dom_sf"/>
</dbReference>
<feature type="transmembrane region" description="Helical" evidence="5">
    <location>
        <begin position="554"/>
        <end position="574"/>
    </location>
</feature>
<evidence type="ECO:0000313" key="8">
    <source>
        <dbReference type="Proteomes" id="UP000886824"/>
    </source>
</evidence>
<dbReference type="InterPro" id="IPR051533">
    <property type="entry name" value="WaaL-like"/>
</dbReference>
<keyword evidence="4 5" id="KW-0472">Membrane</keyword>
<dbReference type="PANTHER" id="PTHR37422:SF13">
    <property type="entry name" value="LIPOPOLYSACCHARIDE BIOSYNTHESIS PROTEIN PA4999-RELATED"/>
    <property type="match status" value="1"/>
</dbReference>
<dbReference type="SUPFAM" id="SSF48452">
    <property type="entry name" value="TPR-like"/>
    <property type="match status" value="1"/>
</dbReference>
<dbReference type="GO" id="GO:0016874">
    <property type="term" value="F:ligase activity"/>
    <property type="evidence" value="ECO:0007669"/>
    <property type="project" value="UniProtKB-KW"/>
</dbReference>
<dbReference type="Proteomes" id="UP000886824">
    <property type="component" value="Unassembled WGS sequence"/>
</dbReference>
<gene>
    <name evidence="7" type="ORF">H9826_04545</name>
</gene>
<feature type="transmembrane region" description="Helical" evidence="5">
    <location>
        <begin position="328"/>
        <end position="347"/>
    </location>
</feature>
<feature type="transmembrane region" description="Helical" evidence="5">
    <location>
        <begin position="614"/>
        <end position="636"/>
    </location>
</feature>
<name>A0A9D2CE81_9FIRM</name>
<reference evidence="7" key="1">
    <citation type="journal article" date="2021" name="PeerJ">
        <title>Extensive microbial diversity within the chicken gut microbiome revealed by metagenomics and culture.</title>
        <authorList>
            <person name="Gilroy R."/>
            <person name="Ravi A."/>
            <person name="Getino M."/>
            <person name="Pursley I."/>
            <person name="Horton D.L."/>
            <person name="Alikhan N.F."/>
            <person name="Baker D."/>
            <person name="Gharbi K."/>
            <person name="Hall N."/>
            <person name="Watson M."/>
            <person name="Adriaenssens E.M."/>
            <person name="Foster-Nyarko E."/>
            <person name="Jarju S."/>
            <person name="Secka A."/>
            <person name="Antonio M."/>
            <person name="Oren A."/>
            <person name="Chaudhuri R.R."/>
            <person name="La Ragione R."/>
            <person name="Hildebrand F."/>
            <person name="Pallen M.J."/>
        </authorList>
    </citation>
    <scope>NUCLEOTIDE SEQUENCE</scope>
    <source>
        <strain evidence="7">CHK33-7979</strain>
    </source>
</reference>
<feature type="transmembrane region" description="Helical" evidence="5">
    <location>
        <begin position="258"/>
        <end position="277"/>
    </location>
</feature>
<organism evidence="7 8">
    <name type="scientific">Candidatus Intestinimonas merdavium</name>
    <dbReference type="NCBI Taxonomy" id="2838622"/>
    <lineage>
        <taxon>Bacteria</taxon>
        <taxon>Bacillati</taxon>
        <taxon>Bacillota</taxon>
        <taxon>Clostridia</taxon>
        <taxon>Eubacteriales</taxon>
        <taxon>Intestinimonas</taxon>
    </lineage>
</organism>
<feature type="transmembrane region" description="Helical" evidence="5">
    <location>
        <begin position="521"/>
        <end position="542"/>
    </location>
</feature>
<feature type="transmembrane region" description="Helical" evidence="5">
    <location>
        <begin position="190"/>
        <end position="207"/>
    </location>
</feature>
<feature type="transmembrane region" description="Helical" evidence="5">
    <location>
        <begin position="581"/>
        <end position="602"/>
    </location>
</feature>
<comment type="caution">
    <text evidence="7">The sequence shown here is derived from an EMBL/GenBank/DDBJ whole genome shotgun (WGS) entry which is preliminary data.</text>
</comment>
<feature type="transmembrane region" description="Helical" evidence="5">
    <location>
        <begin position="227"/>
        <end position="251"/>
    </location>
</feature>
<comment type="subcellular location">
    <subcellularLocation>
        <location evidence="1">Membrane</location>
        <topology evidence="1">Multi-pass membrane protein</topology>
    </subcellularLocation>
</comment>
<keyword evidence="2 5" id="KW-0812">Transmembrane</keyword>
<evidence type="ECO:0000256" key="2">
    <source>
        <dbReference type="ARBA" id="ARBA00022692"/>
    </source>
</evidence>
<accession>A0A9D2CE81</accession>
<feature type="transmembrane region" description="Helical" evidence="5">
    <location>
        <begin position="75"/>
        <end position="93"/>
    </location>
</feature>
<dbReference type="AlphaFoldDB" id="A0A9D2CE81"/>
<evidence type="ECO:0000256" key="1">
    <source>
        <dbReference type="ARBA" id="ARBA00004141"/>
    </source>
</evidence>
<reference evidence="7" key="2">
    <citation type="submission" date="2021-04" db="EMBL/GenBank/DDBJ databases">
        <authorList>
            <person name="Gilroy R."/>
        </authorList>
    </citation>
    <scope>NUCLEOTIDE SEQUENCE</scope>
    <source>
        <strain evidence="7">CHK33-7979</strain>
    </source>
</reference>
<feature type="domain" description="O-antigen ligase-related" evidence="6">
    <location>
        <begin position="465"/>
        <end position="533"/>
    </location>
</feature>
<feature type="transmembrane region" description="Helical" evidence="5">
    <location>
        <begin position="289"/>
        <end position="307"/>
    </location>
</feature>
<evidence type="ECO:0000259" key="6">
    <source>
        <dbReference type="Pfam" id="PF04932"/>
    </source>
</evidence>